<name>A0A5B8LIK5_9SPHN</name>
<protein>
    <submittedName>
        <fullName evidence="1">Uncharacterized protein</fullName>
    </submittedName>
</protein>
<evidence type="ECO:0000313" key="2">
    <source>
        <dbReference type="Proteomes" id="UP000315673"/>
    </source>
</evidence>
<dbReference type="RefSeq" id="WP_146570872.1">
    <property type="nucleotide sequence ID" value="NZ_CP042306.1"/>
</dbReference>
<proteinExistence type="predicted"/>
<dbReference type="KEGG" id="spai:FPZ24_08035"/>
<accession>A0A5B8LIK5</accession>
<dbReference type="OrthoDB" id="76815at13687"/>
<evidence type="ECO:0000313" key="1">
    <source>
        <dbReference type="EMBL" id="QDZ07432.1"/>
    </source>
</evidence>
<reference evidence="1 2" key="1">
    <citation type="submission" date="2019-07" db="EMBL/GenBank/DDBJ databases">
        <title>Full genome sequence of Sphingomonas sp. 4R-6-7(HKS19).</title>
        <authorList>
            <person name="Im W.-T."/>
        </authorList>
    </citation>
    <scope>NUCLEOTIDE SEQUENCE [LARGE SCALE GENOMIC DNA]</scope>
    <source>
        <strain evidence="1 2">HKS19</strain>
    </source>
</reference>
<organism evidence="1 2">
    <name type="scientific">Sphingomonas panacisoli</name>
    <dbReference type="NCBI Taxonomy" id="1813879"/>
    <lineage>
        <taxon>Bacteria</taxon>
        <taxon>Pseudomonadati</taxon>
        <taxon>Pseudomonadota</taxon>
        <taxon>Alphaproteobacteria</taxon>
        <taxon>Sphingomonadales</taxon>
        <taxon>Sphingomonadaceae</taxon>
        <taxon>Sphingomonas</taxon>
    </lineage>
</organism>
<sequence>MIEPNELVERLPDYITSAKRALAEFNANRLCAHEFEGIIAGAEAWLAVVANPNPPQGRGILRDALLGIEIYAQDTLSGEANPADSRERWYADGIREIRTRARDALKAALTSPAMSPTNGLRELLAAALWADGQIRLASCAFTELPAERTDFRLRADKILAHPALAALESASTAISGEGVPAGMKSWAGGESAPEDWDYGPVRFRSGIVGLGIGADRLNWRIPQRDGADYMGSDIVAYTPIRALSHSVTGVVDNGREAAIKEAIDWLQEIVNNTGFETHVAFMAAECRVARLRAAAIRDSIDTGEGGVNE</sequence>
<dbReference type="EMBL" id="CP042306">
    <property type="protein sequence ID" value="QDZ07432.1"/>
    <property type="molecule type" value="Genomic_DNA"/>
</dbReference>
<keyword evidence="2" id="KW-1185">Reference proteome</keyword>
<dbReference type="Proteomes" id="UP000315673">
    <property type="component" value="Chromosome"/>
</dbReference>
<gene>
    <name evidence="1" type="ORF">FPZ24_08035</name>
</gene>
<dbReference type="AlphaFoldDB" id="A0A5B8LIK5"/>